<reference evidence="2" key="2">
    <citation type="submission" date="2013-04" db="UniProtKB">
        <authorList>
            <consortium name="EnsemblPlants"/>
        </authorList>
    </citation>
    <scope>IDENTIFICATION</scope>
</reference>
<feature type="compositionally biased region" description="Polar residues" evidence="1">
    <location>
        <begin position="58"/>
        <end position="67"/>
    </location>
</feature>
<reference evidence="2" key="1">
    <citation type="journal article" date="2013" name="Nat. Commun.">
        <title>Whole-genome sequencing of Oryza brachyantha reveals mechanisms underlying Oryza genome evolution.</title>
        <authorList>
            <person name="Chen J."/>
            <person name="Huang Q."/>
            <person name="Gao D."/>
            <person name="Wang J."/>
            <person name="Lang Y."/>
            <person name="Liu T."/>
            <person name="Li B."/>
            <person name="Bai Z."/>
            <person name="Luis Goicoechea J."/>
            <person name="Liang C."/>
            <person name="Chen C."/>
            <person name="Zhang W."/>
            <person name="Sun S."/>
            <person name="Liao Y."/>
            <person name="Zhang X."/>
            <person name="Yang L."/>
            <person name="Song C."/>
            <person name="Wang M."/>
            <person name="Shi J."/>
            <person name="Liu G."/>
            <person name="Liu J."/>
            <person name="Zhou H."/>
            <person name="Zhou W."/>
            <person name="Yu Q."/>
            <person name="An N."/>
            <person name="Chen Y."/>
            <person name="Cai Q."/>
            <person name="Wang B."/>
            <person name="Liu B."/>
            <person name="Min J."/>
            <person name="Huang Y."/>
            <person name="Wu H."/>
            <person name="Li Z."/>
            <person name="Zhang Y."/>
            <person name="Yin Y."/>
            <person name="Song W."/>
            <person name="Jiang J."/>
            <person name="Jackson S.A."/>
            <person name="Wing R.A."/>
            <person name="Wang J."/>
            <person name="Chen M."/>
        </authorList>
    </citation>
    <scope>NUCLEOTIDE SEQUENCE [LARGE SCALE GENOMIC DNA]</scope>
    <source>
        <strain evidence="2">cv. IRGC 101232</strain>
    </source>
</reference>
<evidence type="ECO:0000313" key="3">
    <source>
        <dbReference type="Proteomes" id="UP000006038"/>
    </source>
</evidence>
<organism evidence="2">
    <name type="scientific">Oryza brachyantha</name>
    <name type="common">malo sina</name>
    <dbReference type="NCBI Taxonomy" id="4533"/>
    <lineage>
        <taxon>Eukaryota</taxon>
        <taxon>Viridiplantae</taxon>
        <taxon>Streptophyta</taxon>
        <taxon>Embryophyta</taxon>
        <taxon>Tracheophyta</taxon>
        <taxon>Spermatophyta</taxon>
        <taxon>Magnoliopsida</taxon>
        <taxon>Liliopsida</taxon>
        <taxon>Poales</taxon>
        <taxon>Poaceae</taxon>
        <taxon>BOP clade</taxon>
        <taxon>Oryzoideae</taxon>
        <taxon>Oryzeae</taxon>
        <taxon>Oryzinae</taxon>
        <taxon>Oryza</taxon>
    </lineage>
</organism>
<dbReference type="EnsemblPlants" id="OB04G15720.1">
    <property type="protein sequence ID" value="OB04G15720.1"/>
    <property type="gene ID" value="OB04G15720"/>
</dbReference>
<accession>J3LWP7</accession>
<dbReference type="AlphaFoldDB" id="J3LWP7"/>
<evidence type="ECO:0000256" key="1">
    <source>
        <dbReference type="SAM" id="MobiDB-lite"/>
    </source>
</evidence>
<dbReference type="PANTHER" id="PTHR47865">
    <property type="entry name" value="OS05G0580550 PROTEIN"/>
    <property type="match status" value="1"/>
</dbReference>
<dbReference type="eggNOG" id="ENOG502SN72">
    <property type="taxonomic scope" value="Eukaryota"/>
</dbReference>
<name>J3LWP7_ORYBR</name>
<feature type="region of interest" description="Disordered" evidence="1">
    <location>
        <begin position="46"/>
        <end position="91"/>
    </location>
</feature>
<dbReference type="Gramene" id="OB04G15720.1">
    <property type="protein sequence ID" value="OB04G15720.1"/>
    <property type="gene ID" value="OB04G15720"/>
</dbReference>
<keyword evidence="3" id="KW-1185">Reference proteome</keyword>
<dbReference type="HOGENOM" id="CLU_017984_3_0_1"/>
<dbReference type="PANTHER" id="PTHR47865:SF1">
    <property type="entry name" value="OS08G0106700 PROTEIN"/>
    <property type="match status" value="1"/>
</dbReference>
<sequence>MASSDVGGVRGHGGGDGGGLFINYGEMLNIFGSTIATEKFAKDSSSVLGNEDVEGTENGVNDNPTTTDYDERSSTSKPKRQKTNDHDDKGLIGAFDRASDKLANAIINSSTVGNKLPSDLWDNLNSLPGFEQHHISFYYHYLVANPYHYLVANPYIARAFNGLPFANKLDWIAMCITEKFPSVM</sequence>
<evidence type="ECO:0000313" key="2">
    <source>
        <dbReference type="EnsemblPlants" id="OB04G15720.1"/>
    </source>
</evidence>
<proteinExistence type="predicted"/>
<dbReference type="OMA" id="DIHISFY"/>
<protein>
    <submittedName>
        <fullName evidence="2">Uncharacterized protein</fullName>
    </submittedName>
</protein>
<dbReference type="Proteomes" id="UP000006038">
    <property type="component" value="Chromosome 4"/>
</dbReference>